<evidence type="ECO:0000313" key="5">
    <source>
        <dbReference type="Proteomes" id="UP000320212"/>
    </source>
</evidence>
<feature type="region of interest" description="Disordered" evidence="1">
    <location>
        <begin position="1"/>
        <end position="22"/>
    </location>
</feature>
<protein>
    <submittedName>
        <fullName evidence="3">Uncharacterized protein</fullName>
    </submittedName>
</protein>
<dbReference type="KEGG" id="hale:G3A49_15815"/>
<evidence type="ECO:0000313" key="3">
    <source>
        <dbReference type="EMBL" id="QIB79488.1"/>
    </source>
</evidence>
<feature type="compositionally biased region" description="Polar residues" evidence="1">
    <location>
        <begin position="1"/>
        <end position="21"/>
    </location>
</feature>
<reference evidence="4 5" key="1">
    <citation type="submission" date="2019-07" db="EMBL/GenBank/DDBJ databases">
        <title>Draft genome sequence of Haloferax volcanii SS0101, isolated from salt farm in Samut Sakhon, Thailand.</title>
        <authorList>
            <person name="Wanthongcharoen S."/>
            <person name="Yamprayoonswat W."/>
            <person name="Ruangsuj P."/>
            <person name="Thongpramul N."/>
            <person name="Jumpathong W."/>
            <person name="Sittihan S."/>
            <person name="Kanjanavas P."/>
            <person name="Yasawong M."/>
        </authorList>
    </citation>
    <scope>NUCLEOTIDE SEQUENCE [LARGE SCALE GENOMIC DNA]</scope>
    <source>
        <strain evidence="4 5">SS0101</strain>
    </source>
</reference>
<dbReference type="Proteomes" id="UP000465667">
    <property type="component" value="Chromosome"/>
</dbReference>
<evidence type="ECO:0000313" key="6">
    <source>
        <dbReference type="Proteomes" id="UP000465667"/>
    </source>
</evidence>
<dbReference type="RefSeq" id="WP_144858717.1">
    <property type="nucleotide sequence ID" value="NZ_CP048738.1"/>
</dbReference>
<name>A0A6C0V2J6_HALVO</name>
<dbReference type="GeneID" id="301160145"/>
<dbReference type="EMBL" id="CP048738">
    <property type="protein sequence ID" value="QIB79488.1"/>
    <property type="molecule type" value="Genomic_DNA"/>
</dbReference>
<accession>A0A558GAY7</accession>
<gene>
    <name evidence="4" type="ORF">FQA18_09280</name>
    <name evidence="3" type="ORF">G3A49_15815</name>
    <name evidence="2" type="ORF">GOC85_16155</name>
</gene>
<organism evidence="3 6">
    <name type="scientific">Haloferax volcanii</name>
    <name type="common">Halobacterium volcanii</name>
    <dbReference type="NCBI Taxonomy" id="2246"/>
    <lineage>
        <taxon>Archaea</taxon>
        <taxon>Methanobacteriati</taxon>
        <taxon>Methanobacteriota</taxon>
        <taxon>Stenosarchaea group</taxon>
        <taxon>Halobacteria</taxon>
        <taxon>Halobacteriales</taxon>
        <taxon>Haloferacaceae</taxon>
        <taxon>Haloferax</taxon>
    </lineage>
</organism>
<dbReference type="AlphaFoldDB" id="A0A6C0V2J6"/>
<reference evidence="3 6" key="3">
    <citation type="submission" date="2020-02" db="EMBL/GenBank/DDBJ databases">
        <title>Whole genome sequence of Haloferax alexandrinus pws1.</title>
        <authorList>
            <person name="Verma D.K."/>
            <person name="Gopal K."/>
            <person name="Prasad E.S."/>
        </authorList>
    </citation>
    <scope>NUCLEOTIDE SEQUENCE [LARGE SCALE GENOMIC DNA]</scope>
    <source>
        <strain evidence="6">wsp1</strain>
        <strain evidence="3">Wsp1</strain>
    </source>
</reference>
<reference evidence="2" key="2">
    <citation type="submission" date="2019-12" db="EMBL/GenBank/DDBJ databases">
        <title>Haloferax alexandrinus strain pws11.</title>
        <authorList>
            <person name="Verma D.K."/>
            <person name="Gopal K."/>
            <person name="Prasad E.S."/>
        </authorList>
    </citation>
    <scope>NUCLEOTIDE SEQUENCE</scope>
    <source>
        <strain evidence="2">Pws11</strain>
    </source>
</reference>
<proteinExistence type="predicted"/>
<dbReference type="Proteomes" id="UP000320212">
    <property type="component" value="Unassembled WGS sequence"/>
</dbReference>
<evidence type="ECO:0000256" key="1">
    <source>
        <dbReference type="SAM" id="MobiDB-lite"/>
    </source>
</evidence>
<evidence type="ECO:0000313" key="4">
    <source>
        <dbReference type="EMBL" id="TVT94911.1"/>
    </source>
</evidence>
<sequence>MTREGQSFNSDTGVLTVNSSGGPVGRLRQALSNLLAVSDESTREEYDFEYLQSKDYAHLGTSVEIEDEWYLRCNLCSKLYEPCEVERAFEHIAGHLEMANTEASLFGQPPIQDADPEVV</sequence>
<dbReference type="EMBL" id="VMTR01000053">
    <property type="protein sequence ID" value="TVT94911.1"/>
    <property type="molecule type" value="Genomic_DNA"/>
</dbReference>
<accession>A0A6C0V2J6</accession>
<dbReference type="EMBL" id="WOWC01000001">
    <property type="protein sequence ID" value="NLV04094.1"/>
    <property type="molecule type" value="Genomic_DNA"/>
</dbReference>
<dbReference type="Proteomes" id="UP000619835">
    <property type="component" value="Unassembled WGS sequence"/>
</dbReference>
<evidence type="ECO:0000313" key="2">
    <source>
        <dbReference type="EMBL" id="NLV04094.1"/>
    </source>
</evidence>